<feature type="region of interest" description="Disordered" evidence="1">
    <location>
        <begin position="179"/>
        <end position="256"/>
    </location>
</feature>
<dbReference type="AlphaFoldDB" id="A0A2S7SY59"/>
<evidence type="ECO:0000256" key="1">
    <source>
        <dbReference type="SAM" id="MobiDB-lite"/>
    </source>
</evidence>
<dbReference type="RefSeq" id="WP_105038729.1">
    <property type="nucleotide sequence ID" value="NZ_PPSL01000002.1"/>
</dbReference>
<evidence type="ECO:0000313" key="3">
    <source>
        <dbReference type="Proteomes" id="UP000239872"/>
    </source>
</evidence>
<reference evidence="2 3" key="1">
    <citation type="submission" date="2018-01" db="EMBL/GenBank/DDBJ databases">
        <title>A novel member of the phylum Bacteroidetes isolated from glacier ice.</title>
        <authorList>
            <person name="Liu Q."/>
            <person name="Xin Y.-H."/>
        </authorList>
    </citation>
    <scope>NUCLEOTIDE SEQUENCE [LARGE SCALE GENOMIC DNA]</scope>
    <source>
        <strain evidence="2 3">RB1R16</strain>
    </source>
</reference>
<feature type="compositionally biased region" description="Low complexity" evidence="1">
    <location>
        <begin position="189"/>
        <end position="198"/>
    </location>
</feature>
<name>A0A2S7SY59_9BACT</name>
<feature type="compositionally biased region" description="Polar residues" evidence="1">
    <location>
        <begin position="199"/>
        <end position="215"/>
    </location>
</feature>
<dbReference type="OrthoDB" id="1466969at2"/>
<dbReference type="InterPro" id="IPR025632">
    <property type="entry name" value="DUF4290"/>
</dbReference>
<dbReference type="Proteomes" id="UP000239872">
    <property type="component" value="Unassembled WGS sequence"/>
</dbReference>
<keyword evidence="3" id="KW-1185">Reference proteome</keyword>
<protein>
    <submittedName>
        <fullName evidence="2">DUF4290 domain-containing protein</fullName>
    </submittedName>
</protein>
<proteinExistence type="predicted"/>
<sequence>MEYNTSRTQLQMPEYGRNVQKMIEYLTTIEDKAKRLRNAEVIIELMGTLNPHLKTIEDYKHKLWDHLYQMTGFNLEVDSPYPPPTPEVVFKKPEVLAYPKKSIENRHLGKNITQLLERALVEQDPDKRQGLTQTIGYYMKLAYGNWHKEPVHDDMIKSELKELSGGLLQYETGGYRVQYDTPRPAFKQNNNRNNNNRNFKGTQGNQPQSGQPRQNNFRDRDGSGGAQQGAGAGGGYNNKFKNNNNKFKNNKNKNNG</sequence>
<accession>A0A2S7SY59</accession>
<feature type="compositionally biased region" description="Low complexity" evidence="1">
    <location>
        <begin position="237"/>
        <end position="256"/>
    </location>
</feature>
<dbReference type="Pfam" id="PF14123">
    <property type="entry name" value="DUF4290"/>
    <property type="match status" value="1"/>
</dbReference>
<comment type="caution">
    <text evidence="2">The sequence shown here is derived from an EMBL/GenBank/DDBJ whole genome shotgun (WGS) entry which is preliminary data.</text>
</comment>
<feature type="compositionally biased region" description="Gly residues" evidence="1">
    <location>
        <begin position="223"/>
        <end position="236"/>
    </location>
</feature>
<organism evidence="2 3">
    <name type="scientific">Flavipsychrobacter stenotrophus</name>
    <dbReference type="NCBI Taxonomy" id="2077091"/>
    <lineage>
        <taxon>Bacteria</taxon>
        <taxon>Pseudomonadati</taxon>
        <taxon>Bacteroidota</taxon>
        <taxon>Chitinophagia</taxon>
        <taxon>Chitinophagales</taxon>
        <taxon>Chitinophagaceae</taxon>
        <taxon>Flavipsychrobacter</taxon>
    </lineage>
</organism>
<dbReference type="EMBL" id="PPSL01000002">
    <property type="protein sequence ID" value="PQJ11849.1"/>
    <property type="molecule type" value="Genomic_DNA"/>
</dbReference>
<gene>
    <name evidence="2" type="ORF">CJD36_008630</name>
</gene>
<evidence type="ECO:0000313" key="2">
    <source>
        <dbReference type="EMBL" id="PQJ11849.1"/>
    </source>
</evidence>